<dbReference type="PANTHER" id="PTHR12128:SF66">
    <property type="entry name" value="4-HYDROXY-2-OXOGLUTARATE ALDOLASE, MITOCHONDRIAL"/>
    <property type="match status" value="1"/>
</dbReference>
<feature type="active site" description="Schiff-base intermediate with substrate" evidence="12 14">
    <location>
        <position position="163"/>
    </location>
</feature>
<dbReference type="AlphaFoldDB" id="A0A0F7EI90"/>
<feature type="binding site" evidence="12 15">
    <location>
        <position position="205"/>
    </location>
    <ligand>
        <name>pyruvate</name>
        <dbReference type="ChEBI" id="CHEBI:15361"/>
    </ligand>
</feature>
<keyword evidence="5 12" id="KW-0963">Cytoplasm</keyword>
<evidence type="ECO:0000256" key="5">
    <source>
        <dbReference type="ARBA" id="ARBA00022490"/>
    </source>
</evidence>
<keyword evidence="9 12" id="KW-0456">Lyase</keyword>
<dbReference type="SUPFAM" id="SSF51569">
    <property type="entry name" value="Aldolase"/>
    <property type="match status" value="1"/>
</dbReference>
<dbReference type="NCBIfam" id="TIGR00674">
    <property type="entry name" value="dapA"/>
    <property type="match status" value="1"/>
</dbReference>
<evidence type="ECO:0000256" key="4">
    <source>
        <dbReference type="ARBA" id="ARBA00012086"/>
    </source>
</evidence>
<dbReference type="GO" id="GO:0019877">
    <property type="term" value="P:diaminopimelate biosynthetic process"/>
    <property type="evidence" value="ECO:0007669"/>
    <property type="project" value="UniProtKB-UniRule"/>
</dbReference>
<dbReference type="GO" id="GO:0008840">
    <property type="term" value="F:4-hydroxy-tetrahydrodipicolinate synthase activity"/>
    <property type="evidence" value="ECO:0007669"/>
    <property type="project" value="UniProtKB-UniRule"/>
</dbReference>
<evidence type="ECO:0000256" key="10">
    <source>
        <dbReference type="ARBA" id="ARBA00023270"/>
    </source>
</evidence>
<evidence type="ECO:0000256" key="7">
    <source>
        <dbReference type="ARBA" id="ARBA00022915"/>
    </source>
</evidence>
<evidence type="ECO:0000256" key="13">
    <source>
        <dbReference type="PIRNR" id="PIRNR001365"/>
    </source>
</evidence>
<keyword evidence="10 12" id="KW-0704">Schiff base</keyword>
<sequence length="287" mass="31168">MAIFGRIVTAMVTPFNDKGQIDWDRTEKLINYLIDTGSEALVVSGTTGESPTLTKQEKLDLFTFSVQKANGRVKVIAGTGCNDTEETIAFSKEATKTGIDAIMLVAPYYSRTSQEGLYQHFKAISEAVELPIMLYNVPGRTGINVTADTTLRLAELPNVVCIKEASGNLTQMAQIIERAPQGFELYSGDDGLTIPVLSIGGVGVVSVTSHVIGLEMKEMMDAFFKGDTSRAAALHRKLVPIFEGAFKYPNPTPIKAALNKKGIEVGGVRLPLVELTDEEASYIDEWL</sequence>
<dbReference type="PANTHER" id="PTHR12128">
    <property type="entry name" value="DIHYDRODIPICOLINATE SYNTHASE"/>
    <property type="match status" value="1"/>
</dbReference>
<dbReference type="RefSeq" id="WP_031413741.1">
    <property type="nucleotide sequence ID" value="NZ_CP011074.1"/>
</dbReference>
<feature type="active site" description="Proton donor/acceptor" evidence="12 14">
    <location>
        <position position="135"/>
    </location>
</feature>
<dbReference type="GO" id="GO:0005829">
    <property type="term" value="C:cytosol"/>
    <property type="evidence" value="ECO:0007669"/>
    <property type="project" value="TreeGrafter"/>
</dbReference>
<evidence type="ECO:0000256" key="9">
    <source>
        <dbReference type="ARBA" id="ARBA00023239"/>
    </source>
</evidence>
<dbReference type="SMART" id="SM01130">
    <property type="entry name" value="DHDPS"/>
    <property type="match status" value="1"/>
</dbReference>
<dbReference type="InterPro" id="IPR020624">
    <property type="entry name" value="Schiff_base-form_aldolases_CS"/>
</dbReference>
<dbReference type="EMBL" id="CP011074">
    <property type="protein sequence ID" value="AKF94615.1"/>
    <property type="molecule type" value="Genomic_DNA"/>
</dbReference>
<evidence type="ECO:0000256" key="8">
    <source>
        <dbReference type="ARBA" id="ARBA00023154"/>
    </source>
</evidence>
<evidence type="ECO:0000256" key="15">
    <source>
        <dbReference type="PIRSR" id="PIRSR001365-2"/>
    </source>
</evidence>
<comment type="subcellular location">
    <subcellularLocation>
        <location evidence="12">Cytoplasm</location>
    </subcellularLocation>
</comment>
<comment type="pathway">
    <text evidence="2 12">Amino-acid biosynthesis; L-lysine biosynthesis via DAP pathway; (S)-tetrahydrodipicolinate from L-aspartate: step 3/4.</text>
</comment>
<dbReference type="Gene3D" id="3.20.20.70">
    <property type="entry name" value="Aldolase class I"/>
    <property type="match status" value="1"/>
</dbReference>
<keyword evidence="8 12" id="KW-0457">Lysine biosynthesis</keyword>
<dbReference type="GO" id="GO:0009089">
    <property type="term" value="P:lysine biosynthetic process via diaminopimelate"/>
    <property type="evidence" value="ECO:0007669"/>
    <property type="project" value="UniProtKB-UniRule"/>
</dbReference>
<feature type="site" description="Part of a proton relay during catalysis" evidence="12">
    <location>
        <position position="46"/>
    </location>
</feature>
<dbReference type="Pfam" id="PF00701">
    <property type="entry name" value="DHDPS"/>
    <property type="match status" value="1"/>
</dbReference>
<feature type="site" description="Part of a proton relay during catalysis" evidence="12">
    <location>
        <position position="109"/>
    </location>
</feature>
<evidence type="ECO:0000256" key="6">
    <source>
        <dbReference type="ARBA" id="ARBA00022605"/>
    </source>
</evidence>
<dbReference type="PIRSF" id="PIRSF001365">
    <property type="entry name" value="DHDPS"/>
    <property type="match status" value="1"/>
</dbReference>
<evidence type="ECO:0000256" key="2">
    <source>
        <dbReference type="ARBA" id="ARBA00005120"/>
    </source>
</evidence>
<comment type="caution">
    <text evidence="12">Was originally thought to be a dihydrodipicolinate synthase (DHDPS), catalyzing the condensation of (S)-aspartate-beta-semialdehyde [(S)-ASA] and pyruvate to dihydrodipicolinate (DHDP). However, it was shown in E.coli that the product of the enzymatic reaction is not dihydrodipicolinate but in fact (4S)-4-hydroxy-2,3,4,5-tetrahydro-(2S)-dipicolinic acid (HTPA), and that the consecutive dehydration reaction leading to DHDP is not spontaneous but catalyzed by DapB.</text>
</comment>
<organism evidence="16">
    <name type="scientific">Brevibacillus laterosporus</name>
    <name type="common">Bacillus laterosporus</name>
    <dbReference type="NCBI Taxonomy" id="1465"/>
    <lineage>
        <taxon>Bacteria</taxon>
        <taxon>Bacillati</taxon>
        <taxon>Bacillota</taxon>
        <taxon>Bacilli</taxon>
        <taxon>Bacillales</taxon>
        <taxon>Paenibacillaceae</taxon>
        <taxon>Brevibacillus</taxon>
    </lineage>
</organism>
<dbReference type="InterPro" id="IPR005263">
    <property type="entry name" value="DapA"/>
</dbReference>
<gene>
    <name evidence="12" type="primary">dapA</name>
    <name evidence="16" type="ORF">EX87_13895</name>
</gene>
<dbReference type="InterPro" id="IPR013785">
    <property type="entry name" value="Aldolase_TIM"/>
</dbReference>
<keyword evidence="7 12" id="KW-0220">Diaminopimelate biosynthesis</keyword>
<dbReference type="PROSITE" id="PS00665">
    <property type="entry name" value="DHDPS_1"/>
    <property type="match status" value="1"/>
</dbReference>
<name>A0A0F7EI90_BRELA</name>
<evidence type="ECO:0000256" key="3">
    <source>
        <dbReference type="ARBA" id="ARBA00007592"/>
    </source>
</evidence>
<evidence type="ECO:0000256" key="11">
    <source>
        <dbReference type="ARBA" id="ARBA00047836"/>
    </source>
</evidence>
<feature type="binding site" evidence="12 15">
    <location>
        <position position="47"/>
    </location>
    <ligand>
        <name>pyruvate</name>
        <dbReference type="ChEBI" id="CHEBI:15361"/>
    </ligand>
</feature>
<dbReference type="UniPathway" id="UPA00034">
    <property type="reaction ID" value="UER00017"/>
</dbReference>
<comment type="function">
    <text evidence="1 12">Catalyzes the condensation of (S)-aspartate-beta-semialdehyde [(S)-ASA] and pyruvate to 4-hydroxy-tetrahydrodipicolinate (HTPA).</text>
</comment>
<evidence type="ECO:0000256" key="14">
    <source>
        <dbReference type="PIRSR" id="PIRSR001365-1"/>
    </source>
</evidence>
<proteinExistence type="inferred from homology"/>
<dbReference type="PRINTS" id="PR00146">
    <property type="entry name" value="DHPICSNTHASE"/>
</dbReference>
<accession>A0A0F7EI90</accession>
<comment type="similarity">
    <text evidence="3 12 13">Belongs to the DapA family.</text>
</comment>
<dbReference type="EC" id="4.3.3.7" evidence="4 12"/>
<comment type="catalytic activity">
    <reaction evidence="11 12">
        <text>L-aspartate 4-semialdehyde + pyruvate = (2S,4S)-4-hydroxy-2,3,4,5-tetrahydrodipicolinate + H2O + H(+)</text>
        <dbReference type="Rhea" id="RHEA:34171"/>
        <dbReference type="ChEBI" id="CHEBI:15361"/>
        <dbReference type="ChEBI" id="CHEBI:15377"/>
        <dbReference type="ChEBI" id="CHEBI:15378"/>
        <dbReference type="ChEBI" id="CHEBI:67139"/>
        <dbReference type="ChEBI" id="CHEBI:537519"/>
        <dbReference type="EC" id="4.3.3.7"/>
    </reaction>
</comment>
<dbReference type="HAMAP" id="MF_00418">
    <property type="entry name" value="DapA"/>
    <property type="match status" value="1"/>
</dbReference>
<reference evidence="16" key="1">
    <citation type="submission" date="2015-03" db="EMBL/GenBank/DDBJ databases">
        <title>MIGS Cultured Bacterial/Archaeal sample from Brevibacillus laterosporus.</title>
        <authorList>
            <person name="Zeng D."/>
            <person name="Zhu L."/>
            <person name="Dong G."/>
            <person name="Ye W."/>
            <person name="Ren D."/>
            <person name="Wu L."/>
            <person name="Xu J."/>
            <person name="Li G."/>
            <person name="Guo L."/>
        </authorList>
    </citation>
    <scope>NUCLEOTIDE SEQUENCE</scope>
    <source>
        <strain evidence="16">B9</strain>
    </source>
</reference>
<evidence type="ECO:0000256" key="1">
    <source>
        <dbReference type="ARBA" id="ARBA00003294"/>
    </source>
</evidence>
<evidence type="ECO:0000256" key="12">
    <source>
        <dbReference type="HAMAP-Rule" id="MF_00418"/>
    </source>
</evidence>
<evidence type="ECO:0000313" key="16">
    <source>
        <dbReference type="EMBL" id="AKF94615.1"/>
    </source>
</evidence>
<keyword evidence="6 12" id="KW-0028">Amino-acid biosynthesis</keyword>
<comment type="subunit">
    <text evidence="12">Homotetramer; dimer of dimers.</text>
</comment>
<dbReference type="InterPro" id="IPR002220">
    <property type="entry name" value="DapA-like"/>
</dbReference>
<protein>
    <recommendedName>
        <fullName evidence="4 12">4-hydroxy-tetrahydrodipicolinate synthase</fullName>
        <shortName evidence="12">HTPA synthase</shortName>
        <ecNumber evidence="4 12">4.3.3.7</ecNumber>
    </recommendedName>
</protein>
<dbReference type="CDD" id="cd00950">
    <property type="entry name" value="DHDPS"/>
    <property type="match status" value="1"/>
</dbReference>